<evidence type="ECO:0000313" key="3">
    <source>
        <dbReference type="Proteomes" id="UP000583266"/>
    </source>
</evidence>
<dbReference type="InterPro" id="IPR013783">
    <property type="entry name" value="Ig-like_fold"/>
</dbReference>
<evidence type="ECO:0000256" key="1">
    <source>
        <dbReference type="SAM" id="SignalP"/>
    </source>
</evidence>
<comment type="caution">
    <text evidence="2">The sequence shown here is derived from an EMBL/GenBank/DDBJ whole genome shotgun (WGS) entry which is preliminary data.</text>
</comment>
<proteinExistence type="predicted"/>
<dbReference type="AlphaFoldDB" id="A0A848GGB2"/>
<feature type="chain" id="PRO_5032272943" description="DUF928 domain-containing protein" evidence="1">
    <location>
        <begin position="23"/>
        <end position="371"/>
    </location>
</feature>
<evidence type="ECO:0000313" key="2">
    <source>
        <dbReference type="EMBL" id="NML37494.1"/>
    </source>
</evidence>
<accession>A0A848GGB2</accession>
<name>A0A848GGB2_9BACT</name>
<keyword evidence="3" id="KW-1185">Reference proteome</keyword>
<reference evidence="2 3" key="1">
    <citation type="submission" date="2020-04" db="EMBL/GenBank/DDBJ databases">
        <title>Chitinophaga sp. G-6-1-13 sp. nov., isolated from soil.</title>
        <authorList>
            <person name="Dahal R.H."/>
            <person name="Chaudhary D.K."/>
        </authorList>
    </citation>
    <scope>NUCLEOTIDE SEQUENCE [LARGE SCALE GENOMIC DNA]</scope>
    <source>
        <strain evidence="2 3">G-6-1-13</strain>
    </source>
</reference>
<dbReference type="RefSeq" id="WP_169224553.1">
    <property type="nucleotide sequence ID" value="NZ_JABBGC010000001.1"/>
</dbReference>
<feature type="signal peptide" evidence="1">
    <location>
        <begin position="1"/>
        <end position="22"/>
    </location>
</feature>
<gene>
    <name evidence="2" type="ORF">HHL17_09860</name>
</gene>
<evidence type="ECO:0008006" key="4">
    <source>
        <dbReference type="Google" id="ProtNLM"/>
    </source>
</evidence>
<dbReference type="Gene3D" id="2.60.40.10">
    <property type="entry name" value="Immunoglobulins"/>
    <property type="match status" value="1"/>
</dbReference>
<dbReference type="Proteomes" id="UP000583266">
    <property type="component" value="Unassembled WGS sequence"/>
</dbReference>
<dbReference type="EMBL" id="JABBGC010000001">
    <property type="protein sequence ID" value="NML37494.1"/>
    <property type="molecule type" value="Genomic_DNA"/>
</dbReference>
<sequence length="371" mass="41132">MPKKIYALLICMGLLLTETLHAQVSMTVQLPPVGVLVKPQLWNMVLVNAGTRSTGVRVLLRLSDANTTQPVLTAVTKTVILSPGANQLQEKDLAPVQYEYLMMTTDRRPEGMLSPGSYLACYSVVIDGDKAGQPATEDCIPFTVEPLSPPLLNMPADAAVLDHRLPQFTWIPPAPLQLFTDLNYELLVAEVRETQSAAEAIQSNIPVYRAPALRQVFAAYPSGGVPLDTGRTYAWTVKAYNGRQFAAQTEIWTFRLNSKALLPEYNSPYVSLKREVDGVVTNCGNTLRFAYTNETGEPAVRYSVISLDNGNREIMSGTMSLRPGSNLLELKLRKSGKLKSGAYYALILHNSRDERWRMNFTYNPEENTVTE</sequence>
<organism evidence="2 3">
    <name type="scientific">Chitinophaga fulva</name>
    <dbReference type="NCBI Taxonomy" id="2728842"/>
    <lineage>
        <taxon>Bacteria</taxon>
        <taxon>Pseudomonadati</taxon>
        <taxon>Bacteroidota</taxon>
        <taxon>Chitinophagia</taxon>
        <taxon>Chitinophagales</taxon>
        <taxon>Chitinophagaceae</taxon>
        <taxon>Chitinophaga</taxon>
    </lineage>
</organism>
<protein>
    <recommendedName>
        <fullName evidence="4">DUF928 domain-containing protein</fullName>
    </recommendedName>
</protein>
<keyword evidence="1" id="KW-0732">Signal</keyword>